<evidence type="ECO:0000313" key="1">
    <source>
        <dbReference type="EMBL" id="EWC45401.1"/>
    </source>
</evidence>
<gene>
    <name evidence="1" type="ORF">DRE_00800</name>
</gene>
<organism evidence="1 2">
    <name type="scientific">Drechslerella stenobrocha 248</name>
    <dbReference type="NCBI Taxonomy" id="1043628"/>
    <lineage>
        <taxon>Eukaryota</taxon>
        <taxon>Fungi</taxon>
        <taxon>Dikarya</taxon>
        <taxon>Ascomycota</taxon>
        <taxon>Pezizomycotina</taxon>
        <taxon>Orbiliomycetes</taxon>
        <taxon>Orbiliales</taxon>
        <taxon>Orbiliaceae</taxon>
        <taxon>Drechslerella</taxon>
    </lineage>
</organism>
<dbReference type="OrthoDB" id="5296254at2759"/>
<sequence>MREGQTLTGRTVFHAFNNGYYTHKTGDWKSIKIGPILQNLKECVRVALAECKNIDPHIKSFGDQGEPAIEESYLLFLNALRTTPMCPENRQVVIDMLASTENGDRAATRDHLWLFKWAVAQLDRREKKKRNRTARLRLAGRKGIDGSEEVDPALSNDALTAVHVTRSCSRRKALSISECVNC</sequence>
<dbReference type="AlphaFoldDB" id="W7HMZ1"/>
<accession>W7HMZ1</accession>
<evidence type="ECO:0000313" key="2">
    <source>
        <dbReference type="Proteomes" id="UP000024837"/>
    </source>
</evidence>
<dbReference type="Proteomes" id="UP000024837">
    <property type="component" value="Unassembled WGS sequence"/>
</dbReference>
<proteinExistence type="predicted"/>
<dbReference type="HOGENOM" id="CLU_1481961_0_0_1"/>
<keyword evidence="2" id="KW-1185">Reference proteome</keyword>
<dbReference type="EMBL" id="KI966427">
    <property type="protein sequence ID" value="EWC45401.1"/>
    <property type="molecule type" value="Genomic_DNA"/>
</dbReference>
<reference evidence="1 2" key="1">
    <citation type="submission" date="2013-05" db="EMBL/GenBank/DDBJ databases">
        <title>Drechslerella stenobrocha genome reveals carnivorous origination and mechanical trapping mechanism of predatory fungi.</title>
        <authorList>
            <person name="Liu X."/>
            <person name="Zhang W."/>
            <person name="Liu K."/>
        </authorList>
    </citation>
    <scope>NUCLEOTIDE SEQUENCE [LARGE SCALE GENOMIC DNA]</scope>
    <source>
        <strain evidence="1 2">248</strain>
    </source>
</reference>
<name>W7HMZ1_9PEZI</name>
<protein>
    <submittedName>
        <fullName evidence="1">Uncharacterized protein</fullName>
    </submittedName>
</protein>